<comment type="similarity">
    <text evidence="2">Belongs to the ABC transporter superfamily. Drug exporter-2 (TC 3.A.1.117) family.</text>
</comment>
<dbReference type="InterPro" id="IPR003439">
    <property type="entry name" value="ABC_transporter-like_ATP-bd"/>
</dbReference>
<proteinExistence type="inferred from homology"/>
<name>A0A2S9ID27_9GAMM</name>
<dbReference type="GO" id="GO:0016887">
    <property type="term" value="F:ATP hydrolysis activity"/>
    <property type="evidence" value="ECO:0007669"/>
    <property type="project" value="InterPro"/>
</dbReference>
<dbReference type="GO" id="GO:0005886">
    <property type="term" value="C:plasma membrane"/>
    <property type="evidence" value="ECO:0007669"/>
    <property type="project" value="UniProtKB-SubCell"/>
</dbReference>
<dbReference type="GO" id="GO:0055085">
    <property type="term" value="P:transmembrane transport"/>
    <property type="evidence" value="ECO:0007669"/>
    <property type="project" value="UniProtKB-ARBA"/>
</dbReference>
<feature type="domain" description="ABC transporter" evidence="10">
    <location>
        <begin position="281"/>
        <end position="525"/>
    </location>
</feature>
<dbReference type="Gene3D" id="3.40.50.300">
    <property type="entry name" value="P-loop containing nucleotide triphosphate hydrolases"/>
    <property type="match status" value="2"/>
</dbReference>
<dbReference type="InterPro" id="IPR013563">
    <property type="entry name" value="Oligopep_ABC_C"/>
</dbReference>
<dbReference type="RefSeq" id="WP_105592414.1">
    <property type="nucleotide sequence ID" value="NZ_PDET01000005.1"/>
</dbReference>
<dbReference type="PROSITE" id="PS00211">
    <property type="entry name" value="ABC_TRANSPORTER_1"/>
    <property type="match status" value="2"/>
</dbReference>
<dbReference type="GO" id="GO:0005524">
    <property type="term" value="F:ATP binding"/>
    <property type="evidence" value="ECO:0007669"/>
    <property type="project" value="UniProtKB-KW"/>
</dbReference>
<dbReference type="EMBL" id="PDET01000005">
    <property type="protein sequence ID" value="PRD15701.1"/>
    <property type="molecule type" value="Genomic_DNA"/>
</dbReference>
<keyword evidence="3" id="KW-0813">Transport</keyword>
<evidence type="ECO:0000256" key="9">
    <source>
        <dbReference type="ARBA" id="ARBA00047356"/>
    </source>
</evidence>
<comment type="caution">
    <text evidence="11">The sequence shown here is derived from an EMBL/GenBank/DDBJ whole genome shotgun (WGS) entry which is preliminary data.</text>
</comment>
<dbReference type="InterPro" id="IPR003593">
    <property type="entry name" value="AAA+_ATPase"/>
</dbReference>
<dbReference type="PROSITE" id="PS50893">
    <property type="entry name" value="ABC_TRANSPORTER_2"/>
    <property type="match status" value="2"/>
</dbReference>
<comment type="subcellular location">
    <subcellularLocation>
        <location evidence="1">Cell inner membrane</location>
        <topology evidence="1">Peripheral membrane protein</topology>
    </subcellularLocation>
</comment>
<protein>
    <recommendedName>
        <fullName evidence="8">ABC-type dipeptide transporter</fullName>
        <ecNumber evidence="8">7.4.2.9</ecNumber>
    </recommendedName>
</protein>
<feature type="domain" description="ABC transporter" evidence="10">
    <location>
        <begin position="12"/>
        <end position="260"/>
    </location>
</feature>
<dbReference type="PANTHER" id="PTHR43297:SF2">
    <property type="entry name" value="DIPEPTIDE TRANSPORT ATP-BINDING PROTEIN DPPD"/>
    <property type="match status" value="1"/>
</dbReference>
<evidence type="ECO:0000256" key="1">
    <source>
        <dbReference type="ARBA" id="ARBA00004417"/>
    </source>
</evidence>
<gene>
    <name evidence="11" type="ORF">CQW29_09065</name>
</gene>
<dbReference type="NCBIfam" id="NF008453">
    <property type="entry name" value="PRK11308.1"/>
    <property type="match status" value="2"/>
</dbReference>
<keyword evidence="4" id="KW-1003">Cell membrane</keyword>
<keyword evidence="6 11" id="KW-0067">ATP-binding</keyword>
<keyword evidence="12" id="KW-1185">Reference proteome</keyword>
<evidence type="ECO:0000256" key="6">
    <source>
        <dbReference type="ARBA" id="ARBA00022840"/>
    </source>
</evidence>
<comment type="catalytic activity">
    <reaction evidence="9">
        <text>a dipeptide(out) + ATP + H2O = a dipeptide(in) + ADP + phosphate + H(+)</text>
        <dbReference type="Rhea" id="RHEA:23120"/>
        <dbReference type="ChEBI" id="CHEBI:15377"/>
        <dbReference type="ChEBI" id="CHEBI:15378"/>
        <dbReference type="ChEBI" id="CHEBI:30616"/>
        <dbReference type="ChEBI" id="CHEBI:43474"/>
        <dbReference type="ChEBI" id="CHEBI:90799"/>
        <dbReference type="ChEBI" id="CHEBI:456216"/>
        <dbReference type="EC" id="7.4.2.9"/>
    </reaction>
</comment>
<keyword evidence="5" id="KW-0547">Nucleotide-binding</keyword>
<evidence type="ECO:0000256" key="2">
    <source>
        <dbReference type="ARBA" id="ARBA00006526"/>
    </source>
</evidence>
<evidence type="ECO:0000256" key="3">
    <source>
        <dbReference type="ARBA" id="ARBA00022448"/>
    </source>
</evidence>
<dbReference type="CDD" id="cd03257">
    <property type="entry name" value="ABC_NikE_OppD_transporters"/>
    <property type="match status" value="2"/>
</dbReference>
<dbReference type="Pfam" id="PF08352">
    <property type="entry name" value="oligo_HPY"/>
    <property type="match status" value="2"/>
</dbReference>
<evidence type="ECO:0000313" key="12">
    <source>
        <dbReference type="Proteomes" id="UP000239181"/>
    </source>
</evidence>
<dbReference type="OrthoDB" id="4008250at2"/>
<dbReference type="Proteomes" id="UP000239181">
    <property type="component" value="Unassembled WGS sequence"/>
</dbReference>
<dbReference type="PANTHER" id="PTHR43297">
    <property type="entry name" value="OLIGOPEPTIDE TRANSPORT ATP-BINDING PROTEIN APPD"/>
    <property type="match status" value="1"/>
</dbReference>
<dbReference type="AlphaFoldDB" id="A0A2S9ID27"/>
<dbReference type="InterPro" id="IPR027417">
    <property type="entry name" value="P-loop_NTPase"/>
</dbReference>
<sequence length="559" mass="60813">MASTNSVPLLAVNQLSVIYPGHQGEVKAVDGVSFSLAAGEILAVIGESGAGKSAIAQAIPGLLPGNARLAGQILYQNRDLLKLDRRSLAALRGREIAMIFQDPSASLDPVFSIGRQMDEAIALYEPQLSTAQRRSRAVELLTLTGIPQAEKRLRSYPHQFSGGQIQRIMIAVALAGRPKILIADEPTTALDVTTQQEILDLLFRLNQQYQMAVLLITHDMGVVADIAHRVLVMRHGRVVEQNAVEPLFSAPAHAYTQQLLAAVPSATGEHHAAASPPEPLLQVEHLHISYASTLGRRHPVVNDVSFSIGKGEFLGLLGESGSGKTTIGRSLLGMIKPDGGTIRLAGEPLYDAKHRTTKASRAKIGAIFQNPASSLNPKMSISQSIAEPLITHTSLDRAALDKRVSTLIDLVGLPAAWRDRYPYELSGGQCQRIAIARAIALRPQLLIADEPTSALDVSIQQSILTLLRNLQQEYQFGCLFISHDLAVVRSLCRSIVVLKNGQVAERGSVERIFTRPESDYTRTLIDSIPLADPRYQQDKRRLRTEFQELPVTALQVGFV</sequence>
<evidence type="ECO:0000313" key="11">
    <source>
        <dbReference type="EMBL" id="PRD15701.1"/>
    </source>
</evidence>
<reference evidence="11 12" key="1">
    <citation type="submission" date="2017-10" db="EMBL/GenBank/DDBJ databases">
        <title>Draft genome of two endophytic bacteria isolated from 'guarana' Paullinia cupana (Mart.) Ducke.</title>
        <authorList>
            <person name="Siqueira K.A."/>
            <person name="Liotti R.G."/>
            <person name="Mendes T.A."/>
            <person name="Soares M.A."/>
        </authorList>
    </citation>
    <scope>NUCLEOTIDE SEQUENCE [LARGE SCALE GENOMIC DNA]</scope>
    <source>
        <strain evidence="11 12">342</strain>
    </source>
</reference>
<dbReference type="EC" id="7.4.2.9" evidence="8"/>
<accession>A0A2S9ID27</accession>
<dbReference type="Pfam" id="PF00005">
    <property type="entry name" value="ABC_tran"/>
    <property type="match status" value="2"/>
</dbReference>
<evidence type="ECO:0000256" key="7">
    <source>
        <dbReference type="ARBA" id="ARBA00023136"/>
    </source>
</evidence>
<dbReference type="FunFam" id="3.40.50.300:FF:000016">
    <property type="entry name" value="Oligopeptide ABC transporter ATP-binding component"/>
    <property type="match status" value="1"/>
</dbReference>
<evidence type="ECO:0000256" key="4">
    <source>
        <dbReference type="ARBA" id="ARBA00022475"/>
    </source>
</evidence>
<evidence type="ECO:0000256" key="5">
    <source>
        <dbReference type="ARBA" id="ARBA00022741"/>
    </source>
</evidence>
<dbReference type="InterPro" id="IPR017871">
    <property type="entry name" value="ABC_transporter-like_CS"/>
</dbReference>
<dbReference type="InterPro" id="IPR050388">
    <property type="entry name" value="ABC_Ni/Peptide_Import"/>
</dbReference>
<dbReference type="NCBIfam" id="NF007739">
    <property type="entry name" value="PRK10419.1"/>
    <property type="match status" value="2"/>
</dbReference>
<dbReference type="SMART" id="SM00382">
    <property type="entry name" value="AAA"/>
    <property type="match status" value="2"/>
</dbReference>
<keyword evidence="7" id="KW-0472">Membrane</keyword>
<evidence type="ECO:0000259" key="10">
    <source>
        <dbReference type="PROSITE" id="PS50893"/>
    </source>
</evidence>
<evidence type="ECO:0000256" key="8">
    <source>
        <dbReference type="ARBA" id="ARBA00038852"/>
    </source>
</evidence>
<dbReference type="GO" id="GO:0015833">
    <property type="term" value="P:peptide transport"/>
    <property type="evidence" value="ECO:0007669"/>
    <property type="project" value="InterPro"/>
</dbReference>
<organism evidence="11 12">
    <name type="scientific">Pantoea coffeiphila</name>
    <dbReference type="NCBI Taxonomy" id="1465635"/>
    <lineage>
        <taxon>Bacteria</taxon>
        <taxon>Pseudomonadati</taxon>
        <taxon>Pseudomonadota</taxon>
        <taxon>Gammaproteobacteria</taxon>
        <taxon>Enterobacterales</taxon>
        <taxon>Erwiniaceae</taxon>
        <taxon>Pantoea</taxon>
    </lineage>
</organism>
<dbReference type="SUPFAM" id="SSF52540">
    <property type="entry name" value="P-loop containing nucleoside triphosphate hydrolases"/>
    <property type="match status" value="2"/>
</dbReference>